<evidence type="ECO:0000313" key="3">
    <source>
        <dbReference type="Proteomes" id="UP000323866"/>
    </source>
</evidence>
<reference evidence="2 4" key="3">
    <citation type="submission" date="2024-08" db="EMBL/GenBank/DDBJ databases">
        <authorList>
            <person name="Wei W."/>
        </authorList>
    </citation>
    <scope>NUCLEOTIDE SEQUENCE [LARGE SCALE GENOMIC DNA]</scope>
    <source>
        <strain evidence="2 4">XU2</strain>
    </source>
</reference>
<sequence length="313" mass="36237">MRYRLLFLLILAITFGCSDKEEQEDPAPTQKPFQPVLPKLERPEVILNELAKGEFHNGTISAIHLRIPGSPPRQWVFEPDADRSKMRKVTRINPYYTCEETQYTYRYHPGGLIDEIVSVRDDCKQYTVTWVYKYNYEQGLLVSITGKSFYNSATAKDETYYVVDNFFSYYPNGKVKDIYSSFRSAYHTWEYGFQRRTFAYDERGNITEVWVQEQTQADYHDKYTLEYDGNPNPLKGFFIVSSVQSEIPGVGFAPALGPRALSNNCVVSIKTEKVNNSRPPFTEYLEHNASGGRVVDFGNAEDTARGYRYLIFY</sequence>
<evidence type="ECO:0000313" key="4">
    <source>
        <dbReference type="Proteomes" id="UP001570846"/>
    </source>
</evidence>
<dbReference type="Proteomes" id="UP001570846">
    <property type="component" value="Unassembled WGS sequence"/>
</dbReference>
<accession>A0A5M8QKJ7</accession>
<dbReference type="PROSITE" id="PS51257">
    <property type="entry name" value="PROKAR_LIPOPROTEIN"/>
    <property type="match status" value="1"/>
</dbReference>
<gene>
    <name evidence="2" type="ORF">ACD591_01140</name>
    <name evidence="1" type="ORF">FOE74_06040</name>
</gene>
<dbReference type="OrthoDB" id="1201166at2"/>
<reference evidence="1 3" key="2">
    <citation type="submission" date="2019-09" db="EMBL/GenBank/DDBJ databases">
        <title>A bacterium isolated from glacier soil.</title>
        <authorList>
            <person name="Liu Q."/>
        </authorList>
    </citation>
    <scope>NUCLEOTIDE SEQUENCE [LARGE SCALE GENOMIC DNA]</scope>
    <source>
        <strain evidence="1 3">MDT1-10-3</strain>
    </source>
</reference>
<reference evidence="1 3" key="1">
    <citation type="submission" date="2019-07" db="EMBL/GenBank/DDBJ databases">
        <authorList>
            <person name="Qu J.-H."/>
        </authorList>
    </citation>
    <scope>NUCLEOTIDE SEQUENCE [LARGE SCALE GENOMIC DNA]</scope>
    <source>
        <strain evidence="1 3">MDT1-10-3</strain>
    </source>
</reference>
<name>A0A5M8QKJ7_9BACT</name>
<proteinExistence type="predicted"/>
<evidence type="ECO:0000313" key="2">
    <source>
        <dbReference type="EMBL" id="MFA1769877.1"/>
    </source>
</evidence>
<evidence type="ECO:0008006" key="5">
    <source>
        <dbReference type="Google" id="ProtNLM"/>
    </source>
</evidence>
<evidence type="ECO:0000313" key="1">
    <source>
        <dbReference type="EMBL" id="KAA6435504.1"/>
    </source>
</evidence>
<keyword evidence="4" id="KW-1185">Reference proteome</keyword>
<dbReference type="EMBL" id="JBGOGF010000001">
    <property type="protein sequence ID" value="MFA1769877.1"/>
    <property type="molecule type" value="Genomic_DNA"/>
</dbReference>
<organism evidence="1 3">
    <name type="scientific">Rufibacter glacialis</name>
    <dbReference type="NCBI Taxonomy" id="1259555"/>
    <lineage>
        <taxon>Bacteria</taxon>
        <taxon>Pseudomonadati</taxon>
        <taxon>Bacteroidota</taxon>
        <taxon>Cytophagia</taxon>
        <taxon>Cytophagales</taxon>
        <taxon>Hymenobacteraceae</taxon>
        <taxon>Rufibacter</taxon>
    </lineage>
</organism>
<dbReference type="Proteomes" id="UP000323866">
    <property type="component" value="Unassembled WGS sequence"/>
</dbReference>
<comment type="caution">
    <text evidence="1">The sequence shown here is derived from an EMBL/GenBank/DDBJ whole genome shotgun (WGS) entry which is preliminary data.</text>
</comment>
<dbReference type="AlphaFoldDB" id="A0A5M8QKJ7"/>
<dbReference type="RefSeq" id="WP_149097696.1">
    <property type="nucleotide sequence ID" value="NZ_BMMG01000002.1"/>
</dbReference>
<protein>
    <recommendedName>
        <fullName evidence="5">DUF4595 domain-containing protein</fullName>
    </recommendedName>
</protein>
<dbReference type="EMBL" id="VKKZ01000019">
    <property type="protein sequence ID" value="KAA6435504.1"/>
    <property type="molecule type" value="Genomic_DNA"/>
</dbReference>